<dbReference type="Proteomes" id="UP000095649">
    <property type="component" value="Unassembled WGS sequence"/>
</dbReference>
<feature type="transmembrane region" description="Helical" evidence="10">
    <location>
        <begin position="390"/>
        <end position="410"/>
    </location>
</feature>
<dbReference type="PANTHER" id="PTHR43823:SF3">
    <property type="entry name" value="MULTIDRUG EXPORT PROTEIN MEPA"/>
    <property type="match status" value="1"/>
</dbReference>
<organism evidence="11 12">
    <name type="scientific">Faecalibacterium prausnitzii</name>
    <dbReference type="NCBI Taxonomy" id="853"/>
    <lineage>
        <taxon>Bacteria</taxon>
        <taxon>Bacillati</taxon>
        <taxon>Bacillota</taxon>
        <taxon>Clostridia</taxon>
        <taxon>Eubacteriales</taxon>
        <taxon>Oscillospiraceae</taxon>
        <taxon>Faecalibacterium</taxon>
    </lineage>
</organism>
<dbReference type="PANTHER" id="PTHR43823">
    <property type="entry name" value="SPORULATION PROTEIN YKVU"/>
    <property type="match status" value="1"/>
</dbReference>
<evidence type="ECO:0000256" key="2">
    <source>
        <dbReference type="ARBA" id="ARBA00008417"/>
    </source>
</evidence>
<dbReference type="AlphaFoldDB" id="A0A173UXG9"/>
<dbReference type="InterPro" id="IPR045070">
    <property type="entry name" value="MATE_MepA-like"/>
</dbReference>
<feature type="transmembrane region" description="Helical" evidence="10">
    <location>
        <begin position="360"/>
        <end position="378"/>
    </location>
</feature>
<keyword evidence="7 10" id="KW-1133">Transmembrane helix</keyword>
<feature type="transmembrane region" description="Helical" evidence="10">
    <location>
        <begin position="138"/>
        <end position="159"/>
    </location>
</feature>
<feature type="transmembrane region" description="Helical" evidence="10">
    <location>
        <begin position="42"/>
        <end position="75"/>
    </location>
</feature>
<feature type="transmembrane region" description="Helical" evidence="10">
    <location>
        <begin position="274"/>
        <end position="296"/>
    </location>
</feature>
<feature type="transmembrane region" description="Helical" evidence="10">
    <location>
        <begin position="171"/>
        <end position="192"/>
    </location>
</feature>
<keyword evidence="9" id="KW-0046">Antibiotic resistance</keyword>
<protein>
    <recommendedName>
        <fullName evidence="3">Multidrug export protein MepA</fullName>
    </recommendedName>
</protein>
<name>A0A173UXG9_9FIRM</name>
<dbReference type="RefSeq" id="WP_055186689.1">
    <property type="nucleotide sequence ID" value="NZ_CYXN01000026.1"/>
</dbReference>
<reference evidence="11 12" key="1">
    <citation type="submission" date="2015-09" db="EMBL/GenBank/DDBJ databases">
        <authorList>
            <consortium name="Pathogen Informatics"/>
        </authorList>
    </citation>
    <scope>NUCLEOTIDE SEQUENCE [LARGE SCALE GENOMIC DNA]</scope>
    <source>
        <strain evidence="11 12">2789STDY5834970</strain>
    </source>
</reference>
<evidence type="ECO:0000256" key="3">
    <source>
        <dbReference type="ARBA" id="ARBA00022106"/>
    </source>
</evidence>
<dbReference type="InterPro" id="IPR002528">
    <property type="entry name" value="MATE_fam"/>
</dbReference>
<accession>A0A173UXG9</accession>
<dbReference type="GO" id="GO:0042910">
    <property type="term" value="F:xenobiotic transmembrane transporter activity"/>
    <property type="evidence" value="ECO:0007669"/>
    <property type="project" value="InterPro"/>
</dbReference>
<evidence type="ECO:0000256" key="8">
    <source>
        <dbReference type="ARBA" id="ARBA00023136"/>
    </source>
</evidence>
<evidence type="ECO:0000256" key="6">
    <source>
        <dbReference type="ARBA" id="ARBA00022692"/>
    </source>
</evidence>
<evidence type="ECO:0000256" key="9">
    <source>
        <dbReference type="ARBA" id="ARBA00023251"/>
    </source>
</evidence>
<dbReference type="EMBL" id="CYXN01000026">
    <property type="protein sequence ID" value="CUN19016.1"/>
    <property type="molecule type" value="Genomic_DNA"/>
</dbReference>
<dbReference type="OrthoDB" id="9811110at2"/>
<evidence type="ECO:0000313" key="12">
    <source>
        <dbReference type="Proteomes" id="UP000095649"/>
    </source>
</evidence>
<dbReference type="GO" id="GO:0015297">
    <property type="term" value="F:antiporter activity"/>
    <property type="evidence" value="ECO:0007669"/>
    <property type="project" value="InterPro"/>
</dbReference>
<evidence type="ECO:0000256" key="4">
    <source>
        <dbReference type="ARBA" id="ARBA00022448"/>
    </source>
</evidence>
<evidence type="ECO:0000256" key="1">
    <source>
        <dbReference type="ARBA" id="ARBA00004651"/>
    </source>
</evidence>
<feature type="transmembrane region" description="Helical" evidence="10">
    <location>
        <begin position="430"/>
        <end position="448"/>
    </location>
</feature>
<evidence type="ECO:0000313" key="11">
    <source>
        <dbReference type="EMBL" id="CUN19016.1"/>
    </source>
</evidence>
<evidence type="ECO:0000256" key="5">
    <source>
        <dbReference type="ARBA" id="ARBA00022475"/>
    </source>
</evidence>
<feature type="transmembrane region" description="Helical" evidence="10">
    <location>
        <begin position="198"/>
        <end position="217"/>
    </location>
</feature>
<keyword evidence="6 10" id="KW-0812">Transmembrane</keyword>
<feature type="transmembrane region" description="Helical" evidence="10">
    <location>
        <begin position="321"/>
        <end position="348"/>
    </location>
</feature>
<dbReference type="GO" id="GO:0046677">
    <property type="term" value="P:response to antibiotic"/>
    <property type="evidence" value="ECO:0007669"/>
    <property type="project" value="UniProtKB-KW"/>
</dbReference>
<feature type="transmembrane region" description="Helical" evidence="10">
    <location>
        <begin position="96"/>
        <end position="118"/>
    </location>
</feature>
<keyword evidence="4" id="KW-0813">Transport</keyword>
<keyword evidence="8 10" id="KW-0472">Membrane</keyword>
<feature type="transmembrane region" description="Helical" evidence="10">
    <location>
        <begin position="237"/>
        <end position="254"/>
    </location>
</feature>
<keyword evidence="5" id="KW-1003">Cell membrane</keyword>
<feature type="transmembrane region" description="Helical" evidence="10">
    <location>
        <begin position="16"/>
        <end position="36"/>
    </location>
</feature>
<comment type="subcellular location">
    <subcellularLocation>
        <location evidence="1">Cell membrane</location>
        <topology evidence="1">Multi-pass membrane protein</topology>
    </subcellularLocation>
</comment>
<dbReference type="PIRSF" id="PIRSF006603">
    <property type="entry name" value="DinF"/>
    <property type="match status" value="1"/>
</dbReference>
<proteinExistence type="inferred from homology"/>
<sequence>MAQAKQDMGSGSVKKLMLQLMIPAVVAQVVNLLYNIVDRIYIGHIAGIGAAALTGVGLFTPILMLLNAFAMLVGAGGAPRTAIALGQGDKEQAEKIISNSFTMLLLFSVVLTVVFYAGAPTLLRLFGASDATLPYALAYSRIYILGSVFVLLVLGMNPFITTQGFAKTSMLTTVIGAVINIILDPILIFGLGLGVRGAAIATVLSQAVGAVWILHFLTGKKTILRLRKDCMRPEKKVILPVMALGISTFVMMSTESLLSISFSSSLARYGGDVAVGAMTVITSASQLCTLPIQGICQGGQPVMSFNFGAGKKLRVKEAFRFQLLLCGCYTCLFWLLMMLAPGAVAGIFTSDTALIDYTTWSMRIYMAGIFAMGFQIACQQSFMALGQAKVSLLLACLRKIILLIPLIFILPHLLPNPVFGVFLAEPVSDILAATITTITFFSRFNGILERGAAKV</sequence>
<dbReference type="InterPro" id="IPR051327">
    <property type="entry name" value="MATE_MepA_subfamily"/>
</dbReference>
<dbReference type="Pfam" id="PF01554">
    <property type="entry name" value="MatE"/>
    <property type="match status" value="2"/>
</dbReference>
<dbReference type="InterPro" id="IPR048279">
    <property type="entry name" value="MdtK-like"/>
</dbReference>
<dbReference type="GO" id="GO:0005886">
    <property type="term" value="C:plasma membrane"/>
    <property type="evidence" value="ECO:0007669"/>
    <property type="project" value="UniProtKB-SubCell"/>
</dbReference>
<evidence type="ECO:0000256" key="7">
    <source>
        <dbReference type="ARBA" id="ARBA00022989"/>
    </source>
</evidence>
<evidence type="ECO:0000256" key="10">
    <source>
        <dbReference type="SAM" id="Phobius"/>
    </source>
</evidence>
<dbReference type="CDD" id="cd13143">
    <property type="entry name" value="MATE_MepA_like"/>
    <property type="match status" value="1"/>
</dbReference>
<dbReference type="NCBIfam" id="TIGR00797">
    <property type="entry name" value="matE"/>
    <property type="match status" value="1"/>
</dbReference>
<comment type="similarity">
    <text evidence="2">Belongs to the multi antimicrobial extrusion (MATE) (TC 2.A.66.1) family. MepA subfamily.</text>
</comment>
<gene>
    <name evidence="11" type="primary">mepA_19</name>
    <name evidence="11" type="ORF">ERS852582_02356</name>
</gene>